<evidence type="ECO:0000313" key="2">
    <source>
        <dbReference type="Proteomes" id="UP001432017"/>
    </source>
</evidence>
<comment type="caution">
    <text evidence="1">The sequence shown here is derived from an EMBL/GenBank/DDBJ whole genome shotgun (WGS) entry which is preliminary data.</text>
</comment>
<protein>
    <submittedName>
        <fullName evidence="1">Uncharacterized protein</fullName>
    </submittedName>
</protein>
<proteinExistence type="predicted"/>
<organism evidence="1 2">
    <name type="scientific">Mannheimia indoligenes</name>
    <dbReference type="NCBI Taxonomy" id="3103145"/>
    <lineage>
        <taxon>Bacteria</taxon>
        <taxon>Pseudomonadati</taxon>
        <taxon>Pseudomonadota</taxon>
        <taxon>Gammaproteobacteria</taxon>
        <taxon>Pasteurellales</taxon>
        <taxon>Pasteurellaceae</taxon>
        <taxon>Mannheimia</taxon>
    </lineage>
</organism>
<dbReference type="EMBL" id="JBAJJM010000010">
    <property type="protein sequence ID" value="MEG9476254.1"/>
    <property type="molecule type" value="Genomic_DNA"/>
</dbReference>
<gene>
    <name evidence="1" type="ORF">V6W77_08205</name>
</gene>
<dbReference type="Proteomes" id="UP001432017">
    <property type="component" value="Unassembled WGS sequence"/>
</dbReference>
<dbReference type="RefSeq" id="WP_283386929.1">
    <property type="nucleotide sequence ID" value="NZ_JBAJJL010000011.1"/>
</dbReference>
<keyword evidence="2" id="KW-1185">Reference proteome</keyword>
<sequence>MLIMKFENGKRFYADSIGNKYQYDLTDPGDQLSYKIDLDAQMRDQLSLNLARDKNGGGIYE</sequence>
<reference evidence="1" key="1">
    <citation type="submission" date="2023-12" db="EMBL/GenBank/DDBJ databases">
        <title>Mannheima indologenes sp. nov. proposed for Clade V organisms of Mannheimia.</title>
        <authorList>
            <person name="Christensen H."/>
        </authorList>
    </citation>
    <scope>NUCLEOTIDE SEQUENCE</scope>
    <source>
        <strain evidence="1">M14.4</strain>
    </source>
</reference>
<evidence type="ECO:0000313" key="1">
    <source>
        <dbReference type="EMBL" id="MEG9476254.1"/>
    </source>
</evidence>
<name>A0ABU7ZGD0_9PAST</name>
<accession>A0ABU7ZGD0</accession>